<dbReference type="EMBL" id="JBHSCX010000020">
    <property type="protein sequence ID" value="MFC4363492.1"/>
    <property type="molecule type" value="Genomic_DNA"/>
</dbReference>
<reference evidence="9" key="1">
    <citation type="journal article" date="2019" name="Int. J. Syst. Evol. Microbiol.">
        <title>The Global Catalogue of Microorganisms (GCM) 10K type strain sequencing project: providing services to taxonomists for standard genome sequencing and annotation.</title>
        <authorList>
            <consortium name="The Broad Institute Genomics Platform"/>
            <consortium name="The Broad Institute Genome Sequencing Center for Infectious Disease"/>
            <person name="Wu L."/>
            <person name="Ma J."/>
        </authorList>
    </citation>
    <scope>NUCLEOTIDE SEQUENCE [LARGE SCALE GENOMIC DNA]</scope>
    <source>
        <strain evidence="9">CECT 8570</strain>
    </source>
</reference>
<feature type="transmembrane region" description="Helical" evidence="6">
    <location>
        <begin position="82"/>
        <end position="99"/>
    </location>
</feature>
<proteinExistence type="inferred from homology"/>
<feature type="transmembrane region" description="Helical" evidence="6">
    <location>
        <begin position="263"/>
        <end position="282"/>
    </location>
</feature>
<evidence type="ECO:0000313" key="9">
    <source>
        <dbReference type="Proteomes" id="UP001595840"/>
    </source>
</evidence>
<gene>
    <name evidence="8" type="ORF">ACFOX3_14350</name>
</gene>
<feature type="transmembrane region" description="Helical" evidence="6">
    <location>
        <begin position="20"/>
        <end position="43"/>
    </location>
</feature>
<dbReference type="Pfam" id="PF00892">
    <property type="entry name" value="EamA"/>
    <property type="match status" value="2"/>
</dbReference>
<evidence type="ECO:0000313" key="8">
    <source>
        <dbReference type="EMBL" id="MFC4363492.1"/>
    </source>
</evidence>
<evidence type="ECO:0000259" key="7">
    <source>
        <dbReference type="Pfam" id="PF00892"/>
    </source>
</evidence>
<feature type="domain" description="EamA" evidence="7">
    <location>
        <begin position="167"/>
        <end position="304"/>
    </location>
</feature>
<feature type="transmembrane region" description="Helical" evidence="6">
    <location>
        <begin position="162"/>
        <end position="184"/>
    </location>
</feature>
<evidence type="ECO:0000256" key="4">
    <source>
        <dbReference type="ARBA" id="ARBA00022989"/>
    </source>
</evidence>
<dbReference type="InterPro" id="IPR000620">
    <property type="entry name" value="EamA_dom"/>
</dbReference>
<keyword evidence="5 6" id="KW-0472">Membrane</keyword>
<feature type="transmembrane region" description="Helical" evidence="6">
    <location>
        <begin position="114"/>
        <end position="131"/>
    </location>
</feature>
<sequence length="323" mass="35685">MDDEPPNSQLSTVESPADAVAVALAIGSITLFSAKPIFIKWAYAYGLDATSLMFFRLLLSAPAFLVIGLWSMRYYRVTLKDLLFASGLGVLGSYVSGWLDMKGLEYIPAQLERMLLFSYPIFTVLLGWLWFKRPVKKTMWQCVVLTYAGLSLMFMMDRQILGADVTLGAGLVLLAALIFASYMVMSRGPIQRMGSIPFTCVVMLSSTLVMTLHQAVHPSVEIATIRQWPTAVWWIIAGLALFCTVLPAFMGSEAVRRIGPEQVSLMGNAGPVVTSLLAIWLLDEHFTAYHATGMALVVLGIWVLQRKQPSPAIKVKAQQLARR</sequence>
<dbReference type="PANTHER" id="PTHR32322:SF2">
    <property type="entry name" value="EAMA DOMAIN-CONTAINING PROTEIN"/>
    <property type="match status" value="1"/>
</dbReference>
<feature type="transmembrane region" description="Helical" evidence="6">
    <location>
        <begin position="231"/>
        <end position="251"/>
    </location>
</feature>
<evidence type="ECO:0000256" key="2">
    <source>
        <dbReference type="ARBA" id="ARBA00007362"/>
    </source>
</evidence>
<feature type="transmembrane region" description="Helical" evidence="6">
    <location>
        <begin position="196"/>
        <end position="216"/>
    </location>
</feature>
<protein>
    <submittedName>
        <fullName evidence="8">DMT family transporter</fullName>
    </submittedName>
</protein>
<evidence type="ECO:0000256" key="3">
    <source>
        <dbReference type="ARBA" id="ARBA00022692"/>
    </source>
</evidence>
<keyword evidence="4 6" id="KW-1133">Transmembrane helix</keyword>
<comment type="caution">
    <text evidence="8">The sequence shown here is derived from an EMBL/GenBank/DDBJ whole genome shotgun (WGS) entry which is preliminary data.</text>
</comment>
<comment type="similarity">
    <text evidence="2">Belongs to the EamA transporter family.</text>
</comment>
<dbReference type="RefSeq" id="WP_290261346.1">
    <property type="nucleotide sequence ID" value="NZ_JAUFQG010000004.1"/>
</dbReference>
<name>A0ABV8V9X0_9GAMM</name>
<dbReference type="PANTHER" id="PTHR32322">
    <property type="entry name" value="INNER MEMBRANE TRANSPORTER"/>
    <property type="match status" value="1"/>
</dbReference>
<feature type="domain" description="EamA" evidence="7">
    <location>
        <begin position="21"/>
        <end position="154"/>
    </location>
</feature>
<accession>A0ABV8V9X0</accession>
<feature type="transmembrane region" description="Helical" evidence="6">
    <location>
        <begin position="49"/>
        <end position="70"/>
    </location>
</feature>
<organism evidence="8 9">
    <name type="scientific">Simiduia curdlanivorans</name>
    <dbReference type="NCBI Taxonomy" id="1492769"/>
    <lineage>
        <taxon>Bacteria</taxon>
        <taxon>Pseudomonadati</taxon>
        <taxon>Pseudomonadota</taxon>
        <taxon>Gammaproteobacteria</taxon>
        <taxon>Cellvibrionales</taxon>
        <taxon>Cellvibrionaceae</taxon>
        <taxon>Simiduia</taxon>
    </lineage>
</organism>
<evidence type="ECO:0000256" key="6">
    <source>
        <dbReference type="SAM" id="Phobius"/>
    </source>
</evidence>
<dbReference type="SUPFAM" id="SSF103481">
    <property type="entry name" value="Multidrug resistance efflux transporter EmrE"/>
    <property type="match status" value="2"/>
</dbReference>
<evidence type="ECO:0000256" key="1">
    <source>
        <dbReference type="ARBA" id="ARBA00004141"/>
    </source>
</evidence>
<keyword evidence="3 6" id="KW-0812">Transmembrane</keyword>
<dbReference type="Proteomes" id="UP001595840">
    <property type="component" value="Unassembled WGS sequence"/>
</dbReference>
<evidence type="ECO:0000256" key="5">
    <source>
        <dbReference type="ARBA" id="ARBA00023136"/>
    </source>
</evidence>
<dbReference type="InterPro" id="IPR037185">
    <property type="entry name" value="EmrE-like"/>
</dbReference>
<keyword evidence="9" id="KW-1185">Reference proteome</keyword>
<feature type="transmembrane region" description="Helical" evidence="6">
    <location>
        <begin position="288"/>
        <end position="304"/>
    </location>
</feature>
<dbReference type="Gene3D" id="1.10.3730.20">
    <property type="match status" value="1"/>
</dbReference>
<dbReference type="InterPro" id="IPR050638">
    <property type="entry name" value="AA-Vitamin_Transporters"/>
</dbReference>
<feature type="transmembrane region" description="Helical" evidence="6">
    <location>
        <begin position="138"/>
        <end position="156"/>
    </location>
</feature>
<comment type="subcellular location">
    <subcellularLocation>
        <location evidence="1">Membrane</location>
        <topology evidence="1">Multi-pass membrane protein</topology>
    </subcellularLocation>
</comment>